<dbReference type="AlphaFoldDB" id="A0A0F9N5X0"/>
<comment type="caution">
    <text evidence="1">The sequence shown here is derived from an EMBL/GenBank/DDBJ whole genome shotgun (WGS) entry which is preliminary data.</text>
</comment>
<name>A0A0F9N5X0_9ZZZZ</name>
<accession>A0A0F9N5X0</accession>
<protein>
    <submittedName>
        <fullName evidence="1">Uncharacterized protein</fullName>
    </submittedName>
</protein>
<proteinExistence type="predicted"/>
<gene>
    <name evidence="1" type="ORF">LCGC14_1007520</name>
</gene>
<reference evidence="1" key="1">
    <citation type="journal article" date="2015" name="Nature">
        <title>Complex archaea that bridge the gap between prokaryotes and eukaryotes.</title>
        <authorList>
            <person name="Spang A."/>
            <person name="Saw J.H."/>
            <person name="Jorgensen S.L."/>
            <person name="Zaremba-Niedzwiedzka K."/>
            <person name="Martijn J."/>
            <person name="Lind A.E."/>
            <person name="van Eijk R."/>
            <person name="Schleper C."/>
            <person name="Guy L."/>
            <person name="Ettema T.J."/>
        </authorList>
    </citation>
    <scope>NUCLEOTIDE SEQUENCE</scope>
</reference>
<dbReference type="EMBL" id="LAZR01003933">
    <property type="protein sequence ID" value="KKN13319.1"/>
    <property type="molecule type" value="Genomic_DNA"/>
</dbReference>
<organism evidence="1">
    <name type="scientific">marine sediment metagenome</name>
    <dbReference type="NCBI Taxonomy" id="412755"/>
    <lineage>
        <taxon>unclassified sequences</taxon>
        <taxon>metagenomes</taxon>
        <taxon>ecological metagenomes</taxon>
    </lineage>
</organism>
<evidence type="ECO:0000313" key="1">
    <source>
        <dbReference type="EMBL" id="KKN13319.1"/>
    </source>
</evidence>
<sequence length="60" mass="7225">MNRKKLKYICWALEVLCVLTHPFVRVEILLTGKHCNLTTLSYNMNKKYDLGVWTYVRRYS</sequence>